<comment type="caution">
    <text evidence="1">The sequence shown here is derived from an EMBL/GenBank/DDBJ whole genome shotgun (WGS) entry which is preliminary data.</text>
</comment>
<dbReference type="Proteomes" id="UP001145114">
    <property type="component" value="Unassembled WGS sequence"/>
</dbReference>
<reference evidence="1" key="1">
    <citation type="submission" date="2022-06" db="EMBL/GenBank/DDBJ databases">
        <title>Phylogenomic reconstructions and comparative analyses of Kickxellomycotina fungi.</title>
        <authorList>
            <person name="Reynolds N.K."/>
            <person name="Stajich J.E."/>
            <person name="Barry K."/>
            <person name="Grigoriev I.V."/>
            <person name="Crous P."/>
            <person name="Smith M.E."/>
        </authorList>
    </citation>
    <scope>NUCLEOTIDE SEQUENCE</scope>
    <source>
        <strain evidence="1">RSA 2271</strain>
    </source>
</reference>
<sequence length="59" mass="6595">MLTSSSVTDDRATHCLLLALPARQYMHQTIGPRPPRIPTIVAGMRPSQIYLQLPKELPL</sequence>
<protein>
    <submittedName>
        <fullName evidence="1">Uncharacterized protein</fullName>
    </submittedName>
</protein>
<organism evidence="1 2">
    <name type="scientific">Spiromyces aspiralis</name>
    <dbReference type="NCBI Taxonomy" id="68401"/>
    <lineage>
        <taxon>Eukaryota</taxon>
        <taxon>Fungi</taxon>
        <taxon>Fungi incertae sedis</taxon>
        <taxon>Zoopagomycota</taxon>
        <taxon>Kickxellomycotina</taxon>
        <taxon>Kickxellomycetes</taxon>
        <taxon>Kickxellales</taxon>
        <taxon>Kickxellaceae</taxon>
        <taxon>Spiromyces</taxon>
    </lineage>
</organism>
<name>A0ACC1HPP9_9FUNG</name>
<accession>A0ACC1HPP9</accession>
<keyword evidence="2" id="KW-1185">Reference proteome</keyword>
<feature type="non-terminal residue" evidence="1">
    <location>
        <position position="59"/>
    </location>
</feature>
<proteinExistence type="predicted"/>
<gene>
    <name evidence="1" type="ORF">EV182_005706</name>
</gene>
<evidence type="ECO:0000313" key="2">
    <source>
        <dbReference type="Proteomes" id="UP001145114"/>
    </source>
</evidence>
<evidence type="ECO:0000313" key="1">
    <source>
        <dbReference type="EMBL" id="KAJ1677656.1"/>
    </source>
</evidence>
<dbReference type="EMBL" id="JAMZIH010002115">
    <property type="protein sequence ID" value="KAJ1677656.1"/>
    <property type="molecule type" value="Genomic_DNA"/>
</dbReference>